<dbReference type="InterPro" id="IPR032675">
    <property type="entry name" value="LRR_dom_sf"/>
</dbReference>
<evidence type="ECO:0000313" key="3">
    <source>
        <dbReference type="EMBL" id="KAG2449644.1"/>
    </source>
</evidence>
<name>A0A835WLY5_9CHLO</name>
<evidence type="ECO:0000313" key="4">
    <source>
        <dbReference type="Proteomes" id="UP000613740"/>
    </source>
</evidence>
<feature type="region of interest" description="Disordered" evidence="2">
    <location>
        <begin position="447"/>
        <end position="483"/>
    </location>
</feature>
<comment type="caution">
    <text evidence="3">The sequence shown here is derived from an EMBL/GenBank/DDBJ whole genome shotgun (WGS) entry which is preliminary data.</text>
</comment>
<organism evidence="3 4">
    <name type="scientific">Chlamydomonas schloesseri</name>
    <dbReference type="NCBI Taxonomy" id="2026947"/>
    <lineage>
        <taxon>Eukaryota</taxon>
        <taxon>Viridiplantae</taxon>
        <taxon>Chlorophyta</taxon>
        <taxon>core chlorophytes</taxon>
        <taxon>Chlorophyceae</taxon>
        <taxon>CS clade</taxon>
        <taxon>Chlamydomonadales</taxon>
        <taxon>Chlamydomonadaceae</taxon>
        <taxon>Chlamydomonas</taxon>
    </lineage>
</organism>
<protein>
    <submittedName>
        <fullName evidence="3">Uncharacterized protein</fullName>
    </submittedName>
</protein>
<keyword evidence="4" id="KW-1185">Reference proteome</keyword>
<sequence length="723" mass="77091">MSNQKQQEPDLLSTLRAISVDAVDALIDALRDWGCISRVRLACSGLREAVDGSLRKLGFYVFSCEDLEARLPSLERWPRVQELRYHVSDYDMLSSDIARAIEKFAVWAGGQPQASQHRVQVLRLDLSAACQAAPSPYLSATLAASLATWLPNIQELRISGCHMSVLPVQQPEHLRTMIAGGLGRLQQLQQLTLPGWSLLEALGEMQPRQGTVAADAAAGAAAGGGGWLRRLHELEIDAPEYDPITEAAAAGVASLRSLHVLQLSGSTAHSEATYGQNLLRLLEHVPPSLTRLSVSDMWNIPALTSGLELCFASGQLTEVTFPENSGNMTVEGLGAAAEDLLLPYLRARRAALPRLVVRCVQLPAVEDRGEDEAQQPPPQLASDDVLHAVRELLLRCEAFEVHEVLLRARTQLPTVAQAVTLLGMPQALGLFAVEFNHLVMRLRGASAASPGSEEGPAATGAGRALADADAAQRPQQQPHPHAGWPLLAAVPAAPQALVSRAVQRLLAMPRVPPPSADQSAASWHAARLLVLRGPLVTGLAQVPKLVDEWVAWLAETATAAANSSELRVGDQALKESRWCGCWQLVPAALGGPALLVSCGYREGGAAALHAALRSVEPGAQLEAVWVAVQRYPGYRSHVLQPLLWCVQQEIDDACAACAGSQGSGLGLQSLGAEGDGGVEGGPGAERAPASHPEALAKLLELAKWLQQMGKCLMEELPACKEYS</sequence>
<dbReference type="AlphaFoldDB" id="A0A835WLY5"/>
<comment type="subcellular location">
    <subcellularLocation>
        <location evidence="1">Cytoplasm</location>
        <location evidence="1">Cytoskeleton</location>
        <location evidence="1">Cilium axoneme</location>
    </subcellularLocation>
</comment>
<accession>A0A835WLY5</accession>
<dbReference type="EMBL" id="JAEHOD010000013">
    <property type="protein sequence ID" value="KAG2449644.1"/>
    <property type="molecule type" value="Genomic_DNA"/>
</dbReference>
<proteinExistence type="predicted"/>
<gene>
    <name evidence="3" type="ORF">HYH02_005176</name>
</gene>
<dbReference type="Gene3D" id="3.80.10.10">
    <property type="entry name" value="Ribonuclease Inhibitor"/>
    <property type="match status" value="1"/>
</dbReference>
<dbReference type="Proteomes" id="UP000613740">
    <property type="component" value="Unassembled WGS sequence"/>
</dbReference>
<feature type="compositionally biased region" description="Low complexity" evidence="2">
    <location>
        <begin position="455"/>
        <end position="483"/>
    </location>
</feature>
<reference evidence="3" key="1">
    <citation type="journal article" date="2020" name="bioRxiv">
        <title>Comparative genomics of Chlamydomonas.</title>
        <authorList>
            <person name="Craig R.J."/>
            <person name="Hasan A.R."/>
            <person name="Ness R.W."/>
            <person name="Keightley P.D."/>
        </authorList>
    </citation>
    <scope>NUCLEOTIDE SEQUENCE</scope>
    <source>
        <strain evidence="3">CCAP 11/173</strain>
    </source>
</reference>
<dbReference type="GO" id="GO:0005930">
    <property type="term" value="C:axoneme"/>
    <property type="evidence" value="ECO:0007669"/>
    <property type="project" value="UniProtKB-SubCell"/>
</dbReference>
<dbReference type="OrthoDB" id="550061at2759"/>
<evidence type="ECO:0000256" key="1">
    <source>
        <dbReference type="ARBA" id="ARBA00004430"/>
    </source>
</evidence>
<evidence type="ECO:0000256" key="2">
    <source>
        <dbReference type="SAM" id="MobiDB-lite"/>
    </source>
</evidence>
<dbReference type="SUPFAM" id="SSF52047">
    <property type="entry name" value="RNI-like"/>
    <property type="match status" value="1"/>
</dbReference>